<dbReference type="KEGG" id="aab:A4R43_08195"/>
<keyword evidence="2" id="KW-0808">Transferase</keyword>
<accession>A0A344LJY1</accession>
<evidence type="ECO:0000259" key="1">
    <source>
        <dbReference type="PROSITE" id="PS51186"/>
    </source>
</evidence>
<dbReference type="CDD" id="cd04301">
    <property type="entry name" value="NAT_SF"/>
    <property type="match status" value="1"/>
</dbReference>
<feature type="domain" description="N-acetyltransferase" evidence="1">
    <location>
        <begin position="1"/>
        <end position="162"/>
    </location>
</feature>
<dbReference type="Proteomes" id="UP000250434">
    <property type="component" value="Chromosome"/>
</dbReference>
<protein>
    <submittedName>
        <fullName evidence="2">Acetyltransferase</fullName>
    </submittedName>
</protein>
<organism evidence="2 3">
    <name type="scientific">Amycolatopsis albispora</name>
    <dbReference type="NCBI Taxonomy" id="1804986"/>
    <lineage>
        <taxon>Bacteria</taxon>
        <taxon>Bacillati</taxon>
        <taxon>Actinomycetota</taxon>
        <taxon>Actinomycetes</taxon>
        <taxon>Pseudonocardiales</taxon>
        <taxon>Pseudonocardiaceae</taxon>
        <taxon>Amycolatopsis</taxon>
    </lineage>
</organism>
<evidence type="ECO:0000313" key="2">
    <source>
        <dbReference type="EMBL" id="AXB48355.1"/>
    </source>
</evidence>
<sequence length="169" mass="18440">MREATRADLPAIAEIYAHYVRNSVATFELTPPDAVEWERRFDAVVGAGLPFLVAESGGAVAGYAYCVQWKPRPAYRHSVENSIYLAPEAAGQGLGGALLDELLARCAEADIRQVIAVIADTGDPSSAELHRRRGFREVGRLSKVGFKHGRWLDTGLWQKELGSHPGGRL</sequence>
<dbReference type="SUPFAM" id="SSF55729">
    <property type="entry name" value="Acyl-CoA N-acyltransferases (Nat)"/>
    <property type="match status" value="1"/>
</dbReference>
<dbReference type="Pfam" id="PF13420">
    <property type="entry name" value="Acetyltransf_4"/>
    <property type="match status" value="1"/>
</dbReference>
<dbReference type="AlphaFoldDB" id="A0A344LJY1"/>
<name>A0A344LJY1_9PSEU</name>
<keyword evidence="3" id="KW-1185">Reference proteome</keyword>
<dbReference type="Gene3D" id="3.40.630.30">
    <property type="match status" value="1"/>
</dbReference>
<dbReference type="EMBL" id="CP015163">
    <property type="protein sequence ID" value="AXB48355.1"/>
    <property type="molecule type" value="Genomic_DNA"/>
</dbReference>
<gene>
    <name evidence="2" type="ORF">A4R43_08195</name>
</gene>
<dbReference type="GO" id="GO:0016747">
    <property type="term" value="F:acyltransferase activity, transferring groups other than amino-acyl groups"/>
    <property type="evidence" value="ECO:0007669"/>
    <property type="project" value="InterPro"/>
</dbReference>
<evidence type="ECO:0000313" key="3">
    <source>
        <dbReference type="Proteomes" id="UP000250434"/>
    </source>
</evidence>
<dbReference type="PANTHER" id="PTHR43072">
    <property type="entry name" value="N-ACETYLTRANSFERASE"/>
    <property type="match status" value="1"/>
</dbReference>
<dbReference type="InterPro" id="IPR016181">
    <property type="entry name" value="Acyl_CoA_acyltransferase"/>
</dbReference>
<dbReference type="InterPro" id="IPR000182">
    <property type="entry name" value="GNAT_dom"/>
</dbReference>
<proteinExistence type="predicted"/>
<dbReference type="OrthoDB" id="3173333at2"/>
<reference evidence="2 3" key="1">
    <citation type="submission" date="2016-04" db="EMBL/GenBank/DDBJ databases">
        <title>Complete genome sequence and analysis of deep-sea sediment isolate, Amycolatopsis sp. WP1.</title>
        <authorList>
            <person name="Wang H."/>
            <person name="Chen S."/>
            <person name="Wu Q."/>
        </authorList>
    </citation>
    <scope>NUCLEOTIDE SEQUENCE [LARGE SCALE GENOMIC DNA]</scope>
    <source>
        <strain evidence="2 3">WP1</strain>
    </source>
</reference>
<dbReference type="PROSITE" id="PS51186">
    <property type="entry name" value="GNAT"/>
    <property type="match status" value="1"/>
</dbReference>
<dbReference type="PANTHER" id="PTHR43072:SF8">
    <property type="entry name" value="ACYLTRANSFERASE FABY-RELATED"/>
    <property type="match status" value="1"/>
</dbReference>